<comment type="similarity">
    <text evidence="1">Belongs to the cycloisomerase 2 family.</text>
</comment>
<comment type="caution">
    <text evidence="3">The sequence shown here is derived from an EMBL/GenBank/DDBJ whole genome shotgun (WGS) entry which is preliminary data.</text>
</comment>
<keyword evidence="2" id="KW-0313">Glucose metabolism</keyword>
<keyword evidence="2" id="KW-0119">Carbohydrate metabolism</keyword>
<dbReference type="InterPro" id="IPR050282">
    <property type="entry name" value="Cycloisomerase_2"/>
</dbReference>
<dbReference type="InterPro" id="IPR011048">
    <property type="entry name" value="Haem_d1_sf"/>
</dbReference>
<proteinExistence type="inferred from homology"/>
<dbReference type="Gene3D" id="2.130.10.10">
    <property type="entry name" value="YVTN repeat-like/Quinoprotein amine dehydrogenase"/>
    <property type="match status" value="1"/>
</dbReference>
<sequence>MKQRLIFLFLTITYLMVNSCDEAQEEEQVDTSYSFLIGAYTENETQGIGLLSFDPEKNLLQSKIIAPGLNNPSFVIANKAQTMVFAVEETGGENGGKVVSLKLDRQTNTMEKIDSQSTLGDHPCYLSLDPKEEFLVVGNYSGGNFSAYKINNGNLELVQTYQHEGQSINPDRQGSPHVHSVVFHPNGKQLLVGDLGTDKIHIYDFNPNFAVPFNNGTPPYFEADAGVGPRHLIVHPSGSPIYLVHELTAEIGVYSYNAGSLSKIQTVPLTDEEFVGGISAAEVRLSPNARFLYASNRGDANEISVFEVEKDGRLTFVERVKSGGEMPRNFIITKDGKYLLAAHQASNNITVFERNQKTGKLTKLNIEGSYPKPVYFFGLD</sequence>
<keyword evidence="4" id="KW-1185">Reference proteome</keyword>
<dbReference type="InterPro" id="IPR015943">
    <property type="entry name" value="WD40/YVTN_repeat-like_dom_sf"/>
</dbReference>
<dbReference type="PANTHER" id="PTHR30344:SF1">
    <property type="entry name" value="6-PHOSPHOGLUCONOLACTONASE"/>
    <property type="match status" value="1"/>
</dbReference>
<evidence type="ECO:0000313" key="4">
    <source>
        <dbReference type="Proteomes" id="UP001597414"/>
    </source>
</evidence>
<evidence type="ECO:0000256" key="2">
    <source>
        <dbReference type="ARBA" id="ARBA00022526"/>
    </source>
</evidence>
<accession>A0ABW5B4C1</accession>
<reference evidence="4" key="1">
    <citation type="journal article" date="2019" name="Int. J. Syst. Evol. Microbiol.">
        <title>The Global Catalogue of Microorganisms (GCM) 10K type strain sequencing project: providing services to taxonomists for standard genome sequencing and annotation.</title>
        <authorList>
            <consortium name="The Broad Institute Genomics Platform"/>
            <consortium name="The Broad Institute Genome Sequencing Center for Infectious Disease"/>
            <person name="Wu L."/>
            <person name="Ma J."/>
        </authorList>
    </citation>
    <scope>NUCLEOTIDE SEQUENCE [LARGE SCALE GENOMIC DNA]</scope>
    <source>
        <strain evidence="4">KCTC 19812</strain>
    </source>
</reference>
<name>A0ABW5B4C1_9BACT</name>
<dbReference type="Proteomes" id="UP001597414">
    <property type="component" value="Unassembled WGS sequence"/>
</dbReference>
<dbReference type="PANTHER" id="PTHR30344">
    <property type="entry name" value="6-PHOSPHOGLUCONOLACTONASE-RELATED"/>
    <property type="match status" value="1"/>
</dbReference>
<gene>
    <name evidence="3" type="ORF">ACFSKV_03990</name>
</gene>
<protein>
    <submittedName>
        <fullName evidence="3">Lactonase family protein</fullName>
    </submittedName>
</protein>
<dbReference type="RefSeq" id="WP_380800554.1">
    <property type="nucleotide sequence ID" value="NZ_JBHUIV010000010.1"/>
</dbReference>
<dbReference type="Pfam" id="PF10282">
    <property type="entry name" value="Lactonase"/>
    <property type="match status" value="1"/>
</dbReference>
<dbReference type="InterPro" id="IPR019405">
    <property type="entry name" value="Lactonase_7-beta_prop"/>
</dbReference>
<organism evidence="3 4">
    <name type="scientific">Shivajiella indica</name>
    <dbReference type="NCBI Taxonomy" id="872115"/>
    <lineage>
        <taxon>Bacteria</taxon>
        <taxon>Pseudomonadati</taxon>
        <taxon>Bacteroidota</taxon>
        <taxon>Cytophagia</taxon>
        <taxon>Cytophagales</taxon>
        <taxon>Cyclobacteriaceae</taxon>
        <taxon>Shivajiella</taxon>
    </lineage>
</organism>
<dbReference type="EMBL" id="JBHUIV010000010">
    <property type="protein sequence ID" value="MFD2200712.1"/>
    <property type="molecule type" value="Genomic_DNA"/>
</dbReference>
<evidence type="ECO:0000313" key="3">
    <source>
        <dbReference type="EMBL" id="MFD2200712.1"/>
    </source>
</evidence>
<evidence type="ECO:0000256" key="1">
    <source>
        <dbReference type="ARBA" id="ARBA00005564"/>
    </source>
</evidence>
<dbReference type="SUPFAM" id="SSF51004">
    <property type="entry name" value="C-terminal (heme d1) domain of cytochrome cd1-nitrite reductase"/>
    <property type="match status" value="1"/>
</dbReference>